<evidence type="ECO:0000256" key="1">
    <source>
        <dbReference type="SAM" id="Coils"/>
    </source>
</evidence>
<name>A0A1A5YBT8_9BACL</name>
<keyword evidence="1" id="KW-0175">Coiled coil</keyword>
<evidence type="ECO:0000313" key="3">
    <source>
        <dbReference type="Proteomes" id="UP000092024"/>
    </source>
</evidence>
<dbReference type="InterPro" id="IPR019673">
    <property type="entry name" value="Spore_germination_GerPC"/>
</dbReference>
<keyword evidence="3" id="KW-1185">Reference proteome</keyword>
<accession>A0A1A5YBT8</accession>
<gene>
    <name evidence="2" type="ORF">A7K91_23435</name>
</gene>
<protein>
    <submittedName>
        <fullName evidence="2">Uncharacterized protein</fullName>
    </submittedName>
</protein>
<dbReference type="Pfam" id="PF10737">
    <property type="entry name" value="GerPC"/>
    <property type="match status" value="1"/>
</dbReference>
<proteinExistence type="predicted"/>
<sequence length="218" mass="24501">MKDESGLSPWQAWSLEVQTRLAKQQEQIAQLQELTAGLASKLKQLESKPTYHIDNIQYHFDQLKVEKLEGTLNIGMTAPGAGSGEDDESIEQLAVGKSNVFPSASSSIEPPTDMFRTILDRLSRYLDNDVHQSLLDYGKQHGLSLDDRHKELIIEDVRKQLSPRIRYYLNQMEQNGGESAQTFPQLITDSVYEKTKRDADAAIANYMKQINMGTTGGL</sequence>
<dbReference type="Proteomes" id="UP000092024">
    <property type="component" value="Unassembled WGS sequence"/>
</dbReference>
<dbReference type="EMBL" id="LYPA01000075">
    <property type="protein sequence ID" value="OBR63062.1"/>
    <property type="molecule type" value="Genomic_DNA"/>
</dbReference>
<organism evidence="2 3">
    <name type="scientific">Paenibacillus oryzae</name>
    <dbReference type="NCBI Taxonomy" id="1844972"/>
    <lineage>
        <taxon>Bacteria</taxon>
        <taxon>Bacillati</taxon>
        <taxon>Bacillota</taxon>
        <taxon>Bacilli</taxon>
        <taxon>Bacillales</taxon>
        <taxon>Paenibacillaceae</taxon>
        <taxon>Paenibacillus</taxon>
    </lineage>
</organism>
<dbReference type="AlphaFoldDB" id="A0A1A5YBT8"/>
<evidence type="ECO:0000313" key="2">
    <source>
        <dbReference type="EMBL" id="OBR63062.1"/>
    </source>
</evidence>
<reference evidence="2 3" key="1">
    <citation type="submission" date="2016-05" db="EMBL/GenBank/DDBJ databases">
        <title>Paenibacillus oryzae. sp. nov., isolated from the rice root.</title>
        <authorList>
            <person name="Zhang J."/>
            <person name="Zhang X."/>
        </authorList>
    </citation>
    <scope>NUCLEOTIDE SEQUENCE [LARGE SCALE GENOMIC DNA]</scope>
    <source>
        <strain evidence="2 3">1DrF-4</strain>
    </source>
</reference>
<dbReference type="RefSeq" id="WP_068686640.1">
    <property type="nucleotide sequence ID" value="NZ_LYPA01000075.1"/>
</dbReference>
<dbReference type="STRING" id="1844972.A7K91_23435"/>
<feature type="coiled-coil region" evidence="1">
    <location>
        <begin position="14"/>
        <end position="48"/>
    </location>
</feature>
<comment type="caution">
    <text evidence="2">The sequence shown here is derived from an EMBL/GenBank/DDBJ whole genome shotgun (WGS) entry which is preliminary data.</text>
</comment>